<dbReference type="GO" id="GO:0006488">
    <property type="term" value="P:dolichol-linked oligosaccharide biosynthetic process"/>
    <property type="evidence" value="ECO:0007669"/>
    <property type="project" value="InterPro"/>
</dbReference>
<dbReference type="CDD" id="cd06855">
    <property type="entry name" value="GT_GPT_euk"/>
    <property type="match status" value="1"/>
</dbReference>
<dbReference type="EMBL" id="HBUF01133487">
    <property type="protein sequence ID" value="CAG6644778.1"/>
    <property type="molecule type" value="Transcribed_RNA"/>
</dbReference>
<accession>A0A8D8W3S8</accession>
<evidence type="ECO:0000256" key="11">
    <source>
        <dbReference type="ARBA" id="ARBA00022824"/>
    </source>
</evidence>
<feature type="transmembrane region" description="Helical" evidence="19">
    <location>
        <begin position="6"/>
        <end position="30"/>
    </location>
</feature>
<dbReference type="UniPathway" id="UPA00378"/>
<evidence type="ECO:0000256" key="19">
    <source>
        <dbReference type="SAM" id="Phobius"/>
    </source>
</evidence>
<evidence type="ECO:0000256" key="16">
    <source>
        <dbReference type="ARBA" id="ARBA00033238"/>
    </source>
</evidence>
<feature type="transmembrane region" description="Helical" evidence="19">
    <location>
        <begin position="377"/>
        <end position="397"/>
    </location>
</feature>
<dbReference type="EMBL" id="HBUF01347841">
    <property type="protein sequence ID" value="CAG6711141.1"/>
    <property type="molecule type" value="Transcribed_RNA"/>
</dbReference>
<dbReference type="InterPro" id="IPR000715">
    <property type="entry name" value="Glycosyl_transferase_4"/>
</dbReference>
<evidence type="ECO:0000256" key="14">
    <source>
        <dbReference type="ARBA" id="ARBA00023136"/>
    </source>
</evidence>
<dbReference type="GO" id="GO:0046872">
    <property type="term" value="F:metal ion binding"/>
    <property type="evidence" value="ECO:0007669"/>
    <property type="project" value="UniProtKB-KW"/>
</dbReference>
<dbReference type="EMBL" id="HBUF01347838">
    <property type="protein sequence ID" value="CAG6711135.1"/>
    <property type="molecule type" value="Transcribed_RNA"/>
</dbReference>
<protein>
    <recommendedName>
        <fullName evidence="6">UDP-N-acetylglucosamine--dolichyl-phosphate N-acetylglucosaminephosphotransferase</fullName>
        <ecNumber evidence="5">2.7.8.15</ecNumber>
    </recommendedName>
    <alternativeName>
        <fullName evidence="15">GlcNAc-1-P transferase</fullName>
    </alternativeName>
    <alternativeName>
        <fullName evidence="16">N-acetylglucosamine-1-phosphate transferase</fullName>
    </alternativeName>
</protein>
<dbReference type="EMBL" id="HBUF01278861">
    <property type="protein sequence ID" value="CAG6686893.1"/>
    <property type="molecule type" value="Transcribed_RNA"/>
</dbReference>
<comment type="subcellular location">
    <subcellularLocation>
        <location evidence="2">Endoplasmic reticulum membrane</location>
        <topology evidence="2">Multi-pass membrane protein</topology>
    </subcellularLocation>
</comment>
<feature type="transmembrane region" description="Helical" evidence="19">
    <location>
        <begin position="278"/>
        <end position="297"/>
    </location>
</feature>
<feature type="transmembrane region" description="Helical" evidence="19">
    <location>
        <begin position="94"/>
        <end position="113"/>
    </location>
</feature>
<keyword evidence="8 20" id="KW-0808">Transferase</keyword>
<proteinExistence type="inferred from homology"/>
<comment type="similarity">
    <text evidence="4">Belongs to the glycosyltransferase 4 family.</text>
</comment>
<keyword evidence="7" id="KW-0328">Glycosyltransferase</keyword>
<keyword evidence="14 19" id="KW-0472">Membrane</keyword>
<evidence type="ECO:0000256" key="9">
    <source>
        <dbReference type="ARBA" id="ARBA00022692"/>
    </source>
</evidence>
<keyword evidence="12" id="KW-0460">Magnesium</keyword>
<keyword evidence="10" id="KW-0479">Metal-binding</keyword>
<evidence type="ECO:0000256" key="18">
    <source>
        <dbReference type="ARBA" id="ARBA00045078"/>
    </source>
</evidence>
<evidence type="ECO:0000256" key="1">
    <source>
        <dbReference type="ARBA" id="ARBA00001946"/>
    </source>
</evidence>
<feature type="transmembrane region" description="Helical" evidence="19">
    <location>
        <begin position="125"/>
        <end position="142"/>
    </location>
</feature>
<feature type="transmembrane region" description="Helical" evidence="19">
    <location>
        <begin position="221"/>
        <end position="242"/>
    </location>
</feature>
<dbReference type="EMBL" id="HBUF01278862">
    <property type="protein sequence ID" value="CAG6686894.1"/>
    <property type="molecule type" value="Transcribed_RNA"/>
</dbReference>
<dbReference type="PANTHER" id="PTHR10571:SF0">
    <property type="entry name" value="UDP-N-ACETYLGLUCOSAMINE--DOLICHYL-PHOSPHATE N-ACETYLGLUCOSAMINEPHOSPHOTRANSFERASE"/>
    <property type="match status" value="1"/>
</dbReference>
<evidence type="ECO:0000256" key="5">
    <source>
        <dbReference type="ARBA" id="ARBA00013225"/>
    </source>
</evidence>
<dbReference type="GO" id="GO:0005789">
    <property type="term" value="C:endoplasmic reticulum membrane"/>
    <property type="evidence" value="ECO:0007669"/>
    <property type="project" value="UniProtKB-SubCell"/>
</dbReference>
<dbReference type="EMBL" id="HBUF01133486">
    <property type="protein sequence ID" value="CAG6644777.1"/>
    <property type="molecule type" value="Transcribed_RNA"/>
</dbReference>
<evidence type="ECO:0000256" key="12">
    <source>
        <dbReference type="ARBA" id="ARBA00022842"/>
    </source>
</evidence>
<feature type="transmembrane region" description="Helical" evidence="19">
    <location>
        <begin position="254"/>
        <end position="272"/>
    </location>
</feature>
<organism evidence="20">
    <name type="scientific">Cacopsylla melanoneura</name>
    <dbReference type="NCBI Taxonomy" id="428564"/>
    <lineage>
        <taxon>Eukaryota</taxon>
        <taxon>Metazoa</taxon>
        <taxon>Ecdysozoa</taxon>
        <taxon>Arthropoda</taxon>
        <taxon>Hexapoda</taxon>
        <taxon>Insecta</taxon>
        <taxon>Pterygota</taxon>
        <taxon>Neoptera</taxon>
        <taxon>Paraneoptera</taxon>
        <taxon>Hemiptera</taxon>
        <taxon>Sternorrhyncha</taxon>
        <taxon>Psylloidea</taxon>
        <taxon>Psyllidae</taxon>
        <taxon>Psyllinae</taxon>
        <taxon>Cacopsylla</taxon>
    </lineage>
</organism>
<evidence type="ECO:0000256" key="15">
    <source>
        <dbReference type="ARBA" id="ARBA00029567"/>
    </source>
</evidence>
<dbReference type="EC" id="2.7.8.15" evidence="5"/>
<keyword evidence="13 19" id="KW-1133">Transmembrane helix</keyword>
<evidence type="ECO:0000256" key="13">
    <source>
        <dbReference type="ARBA" id="ARBA00022989"/>
    </source>
</evidence>
<name>A0A8D8W3S8_9HEMI</name>
<dbReference type="EMBL" id="HBUF01553769">
    <property type="protein sequence ID" value="CAG6759785.1"/>
    <property type="molecule type" value="Transcribed_RNA"/>
</dbReference>
<dbReference type="EMBL" id="HBUF01347840">
    <property type="protein sequence ID" value="CAG6711139.1"/>
    <property type="molecule type" value="Transcribed_RNA"/>
</dbReference>
<dbReference type="GO" id="GO:0016757">
    <property type="term" value="F:glycosyltransferase activity"/>
    <property type="evidence" value="ECO:0007669"/>
    <property type="project" value="UniProtKB-KW"/>
</dbReference>
<reference evidence="20" key="1">
    <citation type="submission" date="2021-05" db="EMBL/GenBank/DDBJ databases">
        <authorList>
            <person name="Alioto T."/>
            <person name="Alioto T."/>
            <person name="Gomez Garrido J."/>
        </authorList>
    </citation>
    <scope>NUCLEOTIDE SEQUENCE</scope>
</reference>
<comment type="function">
    <text evidence="17">UDP-N-acetylglucosamine--dolichyl-phosphate N-acetylglucosaminephosphotransferase that operates in the biosynthetic pathway of dolichol-linked oligosaccharides, the glycan precursors employed in protein asparagine (N)-glycosylation. The assembly of dolichol-linked oligosaccharides begins on the cytosolic side of the endoplasmic reticulum membrane and finishes in its lumen. The sequential addition of sugars to dolichol pyrophosphate produces dolichol-linked oligosaccharides containing fourteen sugars, including two GlcNAcs, nine mannoses and three glucoses. Once assembled, the oligosaccharide is transferred from the lipid to nascent proteins by oligosaccharyltransferases. Catalyzes the initial step of dolichol-linked oligosaccharide biosynthesis, transfering GlcNAc-1-P from cytosolic UDP-GlcNAc onto the carrier lipid dolichyl phosphate (P-dolichol), yielding GlcNAc-P-P-dolichol embedded in the cytoplasmic leaflet of the endoplasmic reticulum membrane.</text>
</comment>
<dbReference type="AlphaFoldDB" id="A0A8D8W3S8"/>
<dbReference type="InterPro" id="IPR033895">
    <property type="entry name" value="GPT"/>
</dbReference>
<dbReference type="EMBL" id="HBUF01553768">
    <property type="protein sequence ID" value="CAG6759784.1"/>
    <property type="molecule type" value="Transcribed_RNA"/>
</dbReference>
<dbReference type="EMBL" id="HBUF01347839">
    <property type="protein sequence ID" value="CAG6711137.1"/>
    <property type="molecule type" value="Transcribed_RNA"/>
</dbReference>
<keyword evidence="11" id="KW-0256">Endoplasmic reticulum</keyword>
<sequence length="399" mass="44889">MEETKALPIFPVTASVVFAFVSYLSTYKLIPSLKDMFLKANLCGIDLNKKTKVKIPEALGVVCGCTFLMNVLIFLPLPFGSYLTTRANFPYKDLIEILAALLSVCCMLLLGFTDDVLDLRWRHKLIMPSIASLPLLIVYYVNSNSTTIIIPKPVRDYLGYSLDLGILYYVYMGLLAVFLTNTINIYAGVNGLEVGQSLIIGVSIIIFNITEIFFAKDPGIVNNHIFSLYLIIPFVATSFALYQHNKYPAQVFVGDTYCYFAGMTFAVVAILGHFSKTMILFFIPQVFNFVYAIPQLFRIVPCPRHRIPTLGKDCLEVSYAEFDMLPPNKQMVLTIMTTLGLAKATRKKCNNLTLINLYLLFSGPLPENKLVNKLLMLQIYSSILAFIIRYPVACIFYDS</sequence>
<feature type="transmembrane region" description="Helical" evidence="19">
    <location>
        <begin position="58"/>
        <end position="79"/>
    </location>
</feature>
<comment type="catalytic activity">
    <reaction evidence="18">
        <text>a di-trans,poly-cis-dolichyl phosphate + UDP-N-acetyl-alpha-D-glucosamine = an N-acetyl-alpha-D-glucosaminyl-diphospho-di-trans,poly-cis-dolichol + UMP</text>
        <dbReference type="Rhea" id="RHEA:13289"/>
        <dbReference type="Rhea" id="RHEA-COMP:19498"/>
        <dbReference type="Rhea" id="RHEA-COMP:19507"/>
        <dbReference type="ChEBI" id="CHEBI:57683"/>
        <dbReference type="ChEBI" id="CHEBI:57705"/>
        <dbReference type="ChEBI" id="CHEBI:57865"/>
        <dbReference type="ChEBI" id="CHEBI:58427"/>
        <dbReference type="EC" id="2.7.8.15"/>
    </reaction>
    <physiologicalReaction direction="left-to-right" evidence="18">
        <dbReference type="Rhea" id="RHEA:13290"/>
    </physiologicalReaction>
</comment>
<dbReference type="PANTHER" id="PTHR10571">
    <property type="entry name" value="UDP-N-ACETYLGLUCOSAMINE--DOLICHYL-PHOSPHATE N-ACETYLGLUCOSAMINEPHOSPHOTRANSFERASE"/>
    <property type="match status" value="1"/>
</dbReference>
<dbReference type="EMBL" id="HBUF01133485">
    <property type="protein sequence ID" value="CAG6644776.1"/>
    <property type="molecule type" value="Transcribed_RNA"/>
</dbReference>
<evidence type="ECO:0000256" key="6">
    <source>
        <dbReference type="ARBA" id="ARBA00017659"/>
    </source>
</evidence>
<evidence type="ECO:0000256" key="4">
    <source>
        <dbReference type="ARBA" id="ARBA00009317"/>
    </source>
</evidence>
<dbReference type="Pfam" id="PF00953">
    <property type="entry name" value="Glycos_transf_4"/>
    <property type="match status" value="1"/>
</dbReference>
<dbReference type="GO" id="GO:0003975">
    <property type="term" value="F:UDP-N-acetylglucosamine-dolichyl-phosphate N-acetylglucosaminephosphotransferase activity"/>
    <property type="evidence" value="ECO:0007669"/>
    <property type="project" value="UniProtKB-EC"/>
</dbReference>
<dbReference type="EMBL" id="HBUF01278860">
    <property type="protein sequence ID" value="CAG6686892.1"/>
    <property type="molecule type" value="Transcribed_RNA"/>
</dbReference>
<keyword evidence="9 19" id="KW-0812">Transmembrane</keyword>
<comment type="cofactor">
    <cofactor evidence="1">
        <name>Mg(2+)</name>
        <dbReference type="ChEBI" id="CHEBI:18420"/>
    </cofactor>
</comment>
<evidence type="ECO:0000256" key="17">
    <source>
        <dbReference type="ARBA" id="ARBA00044717"/>
    </source>
</evidence>
<feature type="transmembrane region" description="Helical" evidence="19">
    <location>
        <begin position="198"/>
        <end position="215"/>
    </location>
</feature>
<evidence type="ECO:0000256" key="10">
    <source>
        <dbReference type="ARBA" id="ARBA00022723"/>
    </source>
</evidence>
<evidence type="ECO:0000313" key="20">
    <source>
        <dbReference type="EMBL" id="CAG6644778.1"/>
    </source>
</evidence>
<comment type="pathway">
    <text evidence="3">Protein modification; protein glycosylation.</text>
</comment>
<evidence type="ECO:0000256" key="3">
    <source>
        <dbReference type="ARBA" id="ARBA00004922"/>
    </source>
</evidence>
<evidence type="ECO:0000256" key="7">
    <source>
        <dbReference type="ARBA" id="ARBA00022676"/>
    </source>
</evidence>
<feature type="transmembrane region" description="Helical" evidence="19">
    <location>
        <begin position="166"/>
        <end position="186"/>
    </location>
</feature>
<evidence type="ECO:0000256" key="8">
    <source>
        <dbReference type="ARBA" id="ARBA00022679"/>
    </source>
</evidence>
<evidence type="ECO:0000256" key="2">
    <source>
        <dbReference type="ARBA" id="ARBA00004477"/>
    </source>
</evidence>